<sequence>MGRRKRYLVDLSRKGLVSRFKIKKEKLKVSKKNENEKPIKTNNQNEYLNENLEEYSEVDINKSEDNIEKADNKSESDDIKNLISINTHPKVTQYIKEQIQTITCKYNFSRIGVSEILKLLKDFFPDLPNDYRTLLSTPRNTIQRKVEPGYYVHLGLKSNLLNIFKHFNDNQILNFKDGVCLDFFIDGVAFFNISLNKSYWVILGKITNIKKTVFPIGIFNGPQKPNNFDNFLSEFVNELKDLQNDEVEILGKKYNIKCNNFLLDAPARADVCGTAHHSSYFSCPKCLIKGSYENDRLNFKGWSLEKRTDESFRKRMNPEFHRRTCLIEDTLKIDMVKSFPLDFLHVVLFGVVKKILKLLFGPKKPLLHLSCRIEINKKIEIINSTSPSEIHRRCRPLNEILTYKGNELRVFLLKLGPIVLHHCIPTDIYNNFMLLSIAFIILCNEELCITKNKVAHNMILTFLNEANDYYGSTFYSPMVHQLSHMAEEVLNQRKPCDEFSTFEFESYMTPLKHELHTSNEPLSQIHRRIYEKIMSPDAYNKLTEDKIKCTKSSNQEYESIYIDTFKFDTRSYRDRFVLTKKKTVKIILKIFKNDDISFLCRELKQCGEYFEIPIKATSLNFYWCKCQYVNEKEIISIKDIERKLFAMTVGDEMVFAPLQKLKK</sequence>
<dbReference type="OrthoDB" id="7791141at2759"/>
<name>A0A9J6B9F7_POLVA</name>
<evidence type="ECO:0000313" key="1">
    <source>
        <dbReference type="EMBL" id="KAG5666262.1"/>
    </source>
</evidence>
<evidence type="ECO:0000313" key="2">
    <source>
        <dbReference type="Proteomes" id="UP001107558"/>
    </source>
</evidence>
<dbReference type="EMBL" id="JADBJN010000009">
    <property type="protein sequence ID" value="KAG5666262.1"/>
    <property type="molecule type" value="Genomic_DNA"/>
</dbReference>
<accession>A0A9J6B9F7</accession>
<dbReference type="Proteomes" id="UP001107558">
    <property type="component" value="Unassembled WGS sequence"/>
</dbReference>
<gene>
    <name evidence="1" type="ORF">PVAND_017791</name>
</gene>
<dbReference type="AlphaFoldDB" id="A0A9J6B9F7"/>
<proteinExistence type="predicted"/>
<organism evidence="1 2">
    <name type="scientific">Polypedilum vanderplanki</name>
    <name type="common">Sleeping chironomid midge</name>
    <dbReference type="NCBI Taxonomy" id="319348"/>
    <lineage>
        <taxon>Eukaryota</taxon>
        <taxon>Metazoa</taxon>
        <taxon>Ecdysozoa</taxon>
        <taxon>Arthropoda</taxon>
        <taxon>Hexapoda</taxon>
        <taxon>Insecta</taxon>
        <taxon>Pterygota</taxon>
        <taxon>Neoptera</taxon>
        <taxon>Endopterygota</taxon>
        <taxon>Diptera</taxon>
        <taxon>Nematocera</taxon>
        <taxon>Chironomoidea</taxon>
        <taxon>Chironomidae</taxon>
        <taxon>Chironominae</taxon>
        <taxon>Polypedilum</taxon>
        <taxon>Polypedilum</taxon>
    </lineage>
</organism>
<keyword evidence="2" id="KW-1185">Reference proteome</keyword>
<reference evidence="1" key="1">
    <citation type="submission" date="2021-03" db="EMBL/GenBank/DDBJ databases">
        <title>Chromosome level genome of the anhydrobiotic midge Polypedilum vanderplanki.</title>
        <authorList>
            <person name="Yoshida Y."/>
            <person name="Kikawada T."/>
            <person name="Gusev O."/>
        </authorList>
    </citation>
    <scope>NUCLEOTIDE SEQUENCE</scope>
    <source>
        <strain evidence="1">NIAS01</strain>
        <tissue evidence="1">Whole body or cell culture</tissue>
    </source>
</reference>
<protein>
    <recommendedName>
        <fullName evidence="3">Transposase domain-containing protein</fullName>
    </recommendedName>
</protein>
<dbReference type="PANTHER" id="PTHR33053:SF9">
    <property type="entry name" value="AGAP000105-PA"/>
    <property type="match status" value="1"/>
</dbReference>
<evidence type="ECO:0008006" key="3">
    <source>
        <dbReference type="Google" id="ProtNLM"/>
    </source>
</evidence>
<comment type="caution">
    <text evidence="1">The sequence shown here is derived from an EMBL/GenBank/DDBJ whole genome shotgun (WGS) entry which is preliminary data.</text>
</comment>
<dbReference type="PANTHER" id="PTHR33053">
    <property type="entry name" value="PROTEIN, PUTATIVE-RELATED"/>
    <property type="match status" value="1"/>
</dbReference>